<feature type="domain" description="Resolvase/invertase-type recombinase catalytic" evidence="6">
    <location>
        <begin position="5"/>
        <end position="157"/>
    </location>
</feature>
<feature type="active site" description="O-(5'-phospho-DNA)-serine intermediate" evidence="4 5">
    <location>
        <position position="13"/>
    </location>
</feature>
<dbReference type="SUPFAM" id="SSF53041">
    <property type="entry name" value="Resolvase-like"/>
    <property type="match status" value="1"/>
</dbReference>
<dbReference type="InterPro" id="IPR036162">
    <property type="entry name" value="Resolvase-like_N_sf"/>
</dbReference>
<keyword evidence="3" id="KW-0233">DNA recombination</keyword>
<organism evidence="8 9">
    <name type="scientific">Selenomonas ruminantium</name>
    <dbReference type="NCBI Taxonomy" id="971"/>
    <lineage>
        <taxon>Bacteria</taxon>
        <taxon>Bacillati</taxon>
        <taxon>Bacillota</taxon>
        <taxon>Negativicutes</taxon>
        <taxon>Selenomonadales</taxon>
        <taxon>Selenomonadaceae</taxon>
        <taxon>Selenomonas</taxon>
    </lineage>
</organism>
<dbReference type="InterPro" id="IPR006119">
    <property type="entry name" value="Resolv_N"/>
</dbReference>
<dbReference type="EMBL" id="SVBY01000011">
    <property type="protein sequence ID" value="MBE6092060.1"/>
    <property type="molecule type" value="Genomic_DNA"/>
</dbReference>
<dbReference type="GO" id="GO:0003677">
    <property type="term" value="F:DNA binding"/>
    <property type="evidence" value="ECO:0007669"/>
    <property type="project" value="UniProtKB-KW"/>
</dbReference>
<keyword evidence="1" id="KW-0229">DNA integration</keyword>
<proteinExistence type="predicted"/>
<dbReference type="AlphaFoldDB" id="A0A927ZU27"/>
<dbReference type="InterPro" id="IPR006118">
    <property type="entry name" value="Recombinase_CS"/>
</dbReference>
<dbReference type="InterPro" id="IPR050639">
    <property type="entry name" value="SSR_resolvase"/>
</dbReference>
<evidence type="ECO:0000256" key="3">
    <source>
        <dbReference type="ARBA" id="ARBA00023172"/>
    </source>
</evidence>
<dbReference type="GO" id="GO:0000150">
    <property type="term" value="F:DNA strand exchange activity"/>
    <property type="evidence" value="ECO:0007669"/>
    <property type="project" value="InterPro"/>
</dbReference>
<dbReference type="PROSITE" id="PS51736">
    <property type="entry name" value="RECOMBINASES_3"/>
    <property type="match status" value="1"/>
</dbReference>
<dbReference type="SMART" id="SM00857">
    <property type="entry name" value="Resolvase"/>
    <property type="match status" value="1"/>
</dbReference>
<evidence type="ECO:0000256" key="4">
    <source>
        <dbReference type="PIRSR" id="PIRSR606118-50"/>
    </source>
</evidence>
<name>A0A927ZU27_SELRU</name>
<evidence type="ECO:0000256" key="2">
    <source>
        <dbReference type="ARBA" id="ARBA00023125"/>
    </source>
</evidence>
<evidence type="ECO:0000259" key="7">
    <source>
        <dbReference type="PROSITE" id="PS51737"/>
    </source>
</evidence>
<feature type="domain" description="Recombinase" evidence="7">
    <location>
        <begin position="162"/>
        <end position="257"/>
    </location>
</feature>
<comment type="caution">
    <text evidence="8">The sequence shown here is derived from an EMBL/GenBank/DDBJ whole genome shotgun (WGS) entry which is preliminary data.</text>
</comment>
<reference evidence="8" key="1">
    <citation type="submission" date="2019-04" db="EMBL/GenBank/DDBJ databases">
        <title>Evolution of Biomass-Degrading Anaerobic Consortia Revealed by Metagenomics.</title>
        <authorList>
            <person name="Peng X."/>
        </authorList>
    </citation>
    <scope>NUCLEOTIDE SEQUENCE</scope>
    <source>
        <strain evidence="8">SIG240</strain>
    </source>
</reference>
<evidence type="ECO:0000256" key="1">
    <source>
        <dbReference type="ARBA" id="ARBA00022908"/>
    </source>
</evidence>
<dbReference type="Pfam" id="PF00239">
    <property type="entry name" value="Resolvase"/>
    <property type="match status" value="1"/>
</dbReference>
<dbReference type="InterPro" id="IPR011109">
    <property type="entry name" value="DNA_bind_recombinase_dom"/>
</dbReference>
<dbReference type="Proteomes" id="UP000761380">
    <property type="component" value="Unassembled WGS sequence"/>
</dbReference>
<dbReference type="Gene3D" id="3.40.50.1390">
    <property type="entry name" value="Resolvase, N-terminal catalytic domain"/>
    <property type="match status" value="1"/>
</dbReference>
<dbReference type="PROSITE" id="PS51737">
    <property type="entry name" value="RECOMBINASE_DNA_BIND"/>
    <property type="match status" value="1"/>
</dbReference>
<sequence length="464" mass="53651">MAIKRAALYIRVSSDEQARHGLSLGEQRADLLDYAHRHNYAVVGVYADEGVSARKSYRSRKELQRLLRDVQAGAIDIIVMKCLDRWFRNVKDYYKVQDILDKCGVGWECSQDRYDTTTASGRLALHIRLAIAEEESDRTGERIRYVFNGKKKRRENLTGNLPLGYTTDKDKHLIPDEKADIVRFMFQSVLEGNSVYSLPKLVMAKYGINLTYARVYEMMQNRTYIGERHNIPNYCVAIIPPELFEQVQTRIKSRGHARINPQDRIYLFSGLIPCPSCSRLMSGYRGRANVHGKFTNYQYRCCNYLKSGPARSCSFSRSIMENKLENYLLDNLQGMISSHIFSIEHYRAKQDARHPKLTIDGLNAKLARLKDLYIDGLIDKDTYKEDYKKLQSQMSDAIKASNLPKVSPALQEIANEENFRSTYDALSRDNKRAFWHTIVKTIEFDDLPENRGKGKVIEYRVTFL</sequence>
<dbReference type="Gene3D" id="3.90.1750.20">
    <property type="entry name" value="Putative Large Serine Recombinase, Chain B, Domain 2"/>
    <property type="match status" value="1"/>
</dbReference>
<dbReference type="GO" id="GO:0015074">
    <property type="term" value="P:DNA integration"/>
    <property type="evidence" value="ECO:0007669"/>
    <property type="project" value="UniProtKB-KW"/>
</dbReference>
<dbReference type="Pfam" id="PF07508">
    <property type="entry name" value="Recombinase"/>
    <property type="match status" value="1"/>
</dbReference>
<dbReference type="PROSITE" id="PS00397">
    <property type="entry name" value="RECOMBINASES_1"/>
    <property type="match status" value="1"/>
</dbReference>
<keyword evidence="2" id="KW-0238">DNA-binding</keyword>
<evidence type="ECO:0008006" key="10">
    <source>
        <dbReference type="Google" id="ProtNLM"/>
    </source>
</evidence>
<dbReference type="Pfam" id="PF13408">
    <property type="entry name" value="Zn_ribbon_recom"/>
    <property type="match status" value="1"/>
</dbReference>
<evidence type="ECO:0000256" key="5">
    <source>
        <dbReference type="PROSITE-ProRule" id="PRU10137"/>
    </source>
</evidence>
<dbReference type="CDD" id="cd00338">
    <property type="entry name" value="Ser_Recombinase"/>
    <property type="match status" value="1"/>
</dbReference>
<dbReference type="PANTHER" id="PTHR30461:SF23">
    <property type="entry name" value="DNA RECOMBINASE-RELATED"/>
    <property type="match status" value="1"/>
</dbReference>
<dbReference type="InterPro" id="IPR025827">
    <property type="entry name" value="Zn_ribbon_recom_dom"/>
</dbReference>
<evidence type="ECO:0000259" key="6">
    <source>
        <dbReference type="PROSITE" id="PS51736"/>
    </source>
</evidence>
<gene>
    <name evidence="8" type="ORF">E7201_02605</name>
</gene>
<protein>
    <recommendedName>
        <fullName evidence="10">Site-specific DNA recombinase</fullName>
    </recommendedName>
</protein>
<accession>A0A927ZU27</accession>
<evidence type="ECO:0000313" key="9">
    <source>
        <dbReference type="Proteomes" id="UP000761380"/>
    </source>
</evidence>
<dbReference type="PANTHER" id="PTHR30461">
    <property type="entry name" value="DNA-INVERTASE FROM LAMBDOID PROPHAGE"/>
    <property type="match status" value="1"/>
</dbReference>
<evidence type="ECO:0000313" key="8">
    <source>
        <dbReference type="EMBL" id="MBE6092060.1"/>
    </source>
</evidence>
<dbReference type="InterPro" id="IPR038109">
    <property type="entry name" value="DNA_bind_recomb_sf"/>
</dbReference>